<keyword evidence="2" id="KW-1185">Reference proteome</keyword>
<comment type="caution">
    <text evidence="1">The sequence shown here is derived from an EMBL/GenBank/DDBJ whole genome shotgun (WGS) entry which is preliminary data.</text>
</comment>
<evidence type="ECO:0000313" key="1">
    <source>
        <dbReference type="EMBL" id="KAK4208299.1"/>
    </source>
</evidence>
<accession>A0AAN7B2X2</accession>
<proteinExistence type="predicted"/>
<sequence>MDRPTYDIARFSGVVVIDPIIRPVLLPSFISHETTPNLRRLSVDIPPQQWLEMINFSQPEFATQLSIHLHFNWDWRHRLVEWQSSFIRWAQNLQDDLFYETKWNFRSTNLELHWSHEHSKNADHIKHASIPYMNTSPNTYLTGVSTIGHPTFATGHFKFTERQKDFADLTYTDNTGAMHSFLTKNRRRLGIDKSALARWSTGTTYHFEVKATPNVYNVPFYPSENQVKSMETRPL</sequence>
<dbReference type="EMBL" id="MU858250">
    <property type="protein sequence ID" value="KAK4208299.1"/>
    <property type="molecule type" value="Genomic_DNA"/>
</dbReference>
<gene>
    <name evidence="1" type="ORF">QBC37DRAFT_453404</name>
</gene>
<dbReference type="AlphaFoldDB" id="A0AAN7B2X2"/>
<organism evidence="1 2">
    <name type="scientific">Rhypophila decipiens</name>
    <dbReference type="NCBI Taxonomy" id="261697"/>
    <lineage>
        <taxon>Eukaryota</taxon>
        <taxon>Fungi</taxon>
        <taxon>Dikarya</taxon>
        <taxon>Ascomycota</taxon>
        <taxon>Pezizomycotina</taxon>
        <taxon>Sordariomycetes</taxon>
        <taxon>Sordariomycetidae</taxon>
        <taxon>Sordariales</taxon>
        <taxon>Naviculisporaceae</taxon>
        <taxon>Rhypophila</taxon>
    </lineage>
</organism>
<evidence type="ECO:0000313" key="2">
    <source>
        <dbReference type="Proteomes" id="UP001301769"/>
    </source>
</evidence>
<reference evidence="1" key="1">
    <citation type="journal article" date="2023" name="Mol. Phylogenet. Evol.">
        <title>Genome-scale phylogeny and comparative genomics of the fungal order Sordariales.</title>
        <authorList>
            <person name="Hensen N."/>
            <person name="Bonometti L."/>
            <person name="Westerberg I."/>
            <person name="Brannstrom I.O."/>
            <person name="Guillou S."/>
            <person name="Cros-Aarteil S."/>
            <person name="Calhoun S."/>
            <person name="Haridas S."/>
            <person name="Kuo A."/>
            <person name="Mondo S."/>
            <person name="Pangilinan J."/>
            <person name="Riley R."/>
            <person name="LaButti K."/>
            <person name="Andreopoulos B."/>
            <person name="Lipzen A."/>
            <person name="Chen C."/>
            <person name="Yan M."/>
            <person name="Daum C."/>
            <person name="Ng V."/>
            <person name="Clum A."/>
            <person name="Steindorff A."/>
            <person name="Ohm R.A."/>
            <person name="Martin F."/>
            <person name="Silar P."/>
            <person name="Natvig D.O."/>
            <person name="Lalanne C."/>
            <person name="Gautier V."/>
            <person name="Ament-Velasquez S.L."/>
            <person name="Kruys A."/>
            <person name="Hutchinson M.I."/>
            <person name="Powell A.J."/>
            <person name="Barry K."/>
            <person name="Miller A.N."/>
            <person name="Grigoriev I.V."/>
            <person name="Debuchy R."/>
            <person name="Gladieux P."/>
            <person name="Hiltunen Thoren M."/>
            <person name="Johannesson H."/>
        </authorList>
    </citation>
    <scope>NUCLEOTIDE SEQUENCE</scope>
    <source>
        <strain evidence="1">PSN293</strain>
    </source>
</reference>
<reference evidence="1" key="2">
    <citation type="submission" date="2023-05" db="EMBL/GenBank/DDBJ databases">
        <authorList>
            <consortium name="Lawrence Berkeley National Laboratory"/>
            <person name="Steindorff A."/>
            <person name="Hensen N."/>
            <person name="Bonometti L."/>
            <person name="Westerberg I."/>
            <person name="Brannstrom I.O."/>
            <person name="Guillou S."/>
            <person name="Cros-Aarteil S."/>
            <person name="Calhoun S."/>
            <person name="Haridas S."/>
            <person name="Kuo A."/>
            <person name="Mondo S."/>
            <person name="Pangilinan J."/>
            <person name="Riley R."/>
            <person name="Labutti K."/>
            <person name="Andreopoulos B."/>
            <person name="Lipzen A."/>
            <person name="Chen C."/>
            <person name="Yanf M."/>
            <person name="Daum C."/>
            <person name="Ng V."/>
            <person name="Clum A."/>
            <person name="Ohm R."/>
            <person name="Martin F."/>
            <person name="Silar P."/>
            <person name="Natvig D."/>
            <person name="Lalanne C."/>
            <person name="Gautier V."/>
            <person name="Ament-Velasquez S.L."/>
            <person name="Kruys A."/>
            <person name="Hutchinson M.I."/>
            <person name="Powell A.J."/>
            <person name="Barry K."/>
            <person name="Miller A.N."/>
            <person name="Grigoriev I.V."/>
            <person name="Debuchy R."/>
            <person name="Gladieux P."/>
            <person name="Thoren M.H."/>
            <person name="Johannesson H."/>
        </authorList>
    </citation>
    <scope>NUCLEOTIDE SEQUENCE</scope>
    <source>
        <strain evidence="1">PSN293</strain>
    </source>
</reference>
<name>A0AAN7B2X2_9PEZI</name>
<dbReference type="Proteomes" id="UP001301769">
    <property type="component" value="Unassembled WGS sequence"/>
</dbReference>
<protein>
    <submittedName>
        <fullName evidence="1">Uncharacterized protein</fullName>
    </submittedName>
</protein>